<sequence>MDNYHAAQIQKQNKVHPSKIKDLIKFLSGIKDDLANITAPPSFLAPCSVVENPQCWAERPAIFVAPALEESAVKRSLSVLRMFLIGLRRQYYIGGGPGISIKKPLNAFLGEVYLSSWTADMNDHKPATVKLVSEQVSHHPPITAMYIASDTYGIRAHGYARVEMKFSGMLKIRQIGHTALHIDKFDEDYLLPLPAVQVRGFLSACLYPEISGIYHIPSTSGYITEINFTGSGVFRGQTNKFEAKIYREQDKTHAPIYKVDGTWSQGWTVVDCSTGEILESYNVEEEDAKLNARRGETEEGIEQQDDWETHKAWHKVLQGIREGNTETIIKEKSVVEQAQREMRKEEMAKGEKWQPLLFQNSLRSDDYKVFNLLGKVGNMELHSDETLGIWRIDSEALENLQKPYRPGVTPLGYIRN</sequence>
<dbReference type="PANTHER" id="PTHR10972">
    <property type="entry name" value="OXYSTEROL-BINDING PROTEIN-RELATED"/>
    <property type="match status" value="1"/>
</dbReference>
<dbReference type="GO" id="GO:0016020">
    <property type="term" value="C:membrane"/>
    <property type="evidence" value="ECO:0007669"/>
    <property type="project" value="TreeGrafter"/>
</dbReference>
<organism evidence="3 4">
    <name type="scientific">Fusarium torreyae</name>
    <dbReference type="NCBI Taxonomy" id="1237075"/>
    <lineage>
        <taxon>Eukaryota</taxon>
        <taxon>Fungi</taxon>
        <taxon>Dikarya</taxon>
        <taxon>Ascomycota</taxon>
        <taxon>Pezizomycotina</taxon>
        <taxon>Sordariomycetes</taxon>
        <taxon>Hypocreomycetidae</taxon>
        <taxon>Hypocreales</taxon>
        <taxon>Nectriaceae</taxon>
        <taxon>Fusarium</taxon>
    </lineage>
</organism>
<dbReference type="InterPro" id="IPR018494">
    <property type="entry name" value="Oxysterol-bd_CS"/>
</dbReference>
<proteinExistence type="inferred from homology"/>
<dbReference type="AlphaFoldDB" id="A0A9W8RMV3"/>
<dbReference type="Gene3D" id="3.30.70.3490">
    <property type="match status" value="1"/>
</dbReference>
<name>A0A9W8RMV3_9HYPO</name>
<evidence type="ECO:0000256" key="2">
    <source>
        <dbReference type="RuleBase" id="RU003844"/>
    </source>
</evidence>
<keyword evidence="4" id="KW-1185">Reference proteome</keyword>
<evidence type="ECO:0008006" key="5">
    <source>
        <dbReference type="Google" id="ProtNLM"/>
    </source>
</evidence>
<dbReference type="Pfam" id="PF01237">
    <property type="entry name" value="Oxysterol_BP"/>
    <property type="match status" value="1"/>
</dbReference>
<accession>A0A9W8RMV3</accession>
<protein>
    <recommendedName>
        <fullName evidence="5">Oxysterol-binding protein</fullName>
    </recommendedName>
</protein>
<dbReference type="OrthoDB" id="14833at2759"/>
<dbReference type="Proteomes" id="UP001152049">
    <property type="component" value="Unassembled WGS sequence"/>
</dbReference>
<comment type="caution">
    <text evidence="3">The sequence shown here is derived from an EMBL/GenBank/DDBJ whole genome shotgun (WGS) entry which is preliminary data.</text>
</comment>
<dbReference type="InterPro" id="IPR000648">
    <property type="entry name" value="Oxysterol-bd"/>
</dbReference>
<dbReference type="SUPFAM" id="SSF144000">
    <property type="entry name" value="Oxysterol-binding protein-like"/>
    <property type="match status" value="1"/>
</dbReference>
<dbReference type="PANTHER" id="PTHR10972:SF92">
    <property type="entry name" value="OXYSTEROL BINDING PROTEIN"/>
    <property type="match status" value="1"/>
</dbReference>
<evidence type="ECO:0000256" key="1">
    <source>
        <dbReference type="ARBA" id="ARBA00008842"/>
    </source>
</evidence>
<dbReference type="GO" id="GO:0005829">
    <property type="term" value="C:cytosol"/>
    <property type="evidence" value="ECO:0007669"/>
    <property type="project" value="TreeGrafter"/>
</dbReference>
<dbReference type="Gene3D" id="1.10.287.2720">
    <property type="match status" value="1"/>
</dbReference>
<dbReference type="GO" id="GO:0008142">
    <property type="term" value="F:oxysterol binding"/>
    <property type="evidence" value="ECO:0007669"/>
    <property type="project" value="TreeGrafter"/>
</dbReference>
<dbReference type="EMBL" id="JAOQAZ010000045">
    <property type="protein sequence ID" value="KAJ4245805.1"/>
    <property type="molecule type" value="Genomic_DNA"/>
</dbReference>
<gene>
    <name evidence="3" type="ORF">NW762_013929</name>
</gene>
<evidence type="ECO:0000313" key="4">
    <source>
        <dbReference type="Proteomes" id="UP001152049"/>
    </source>
</evidence>
<dbReference type="PROSITE" id="PS01013">
    <property type="entry name" value="OSBP"/>
    <property type="match status" value="1"/>
</dbReference>
<reference evidence="3" key="1">
    <citation type="submission" date="2022-09" db="EMBL/GenBank/DDBJ databases">
        <title>Fusarium specimens isolated from Avocado Roots.</title>
        <authorList>
            <person name="Stajich J."/>
            <person name="Roper C."/>
            <person name="Heimlech-Rivalta G."/>
        </authorList>
    </citation>
    <scope>NUCLEOTIDE SEQUENCE</scope>
    <source>
        <strain evidence="3">CF00136</strain>
    </source>
</reference>
<evidence type="ECO:0000313" key="3">
    <source>
        <dbReference type="EMBL" id="KAJ4245805.1"/>
    </source>
</evidence>
<comment type="similarity">
    <text evidence="1 2">Belongs to the OSBP family.</text>
</comment>
<dbReference type="Gene3D" id="2.40.160.120">
    <property type="match status" value="1"/>
</dbReference>
<dbReference type="InterPro" id="IPR037239">
    <property type="entry name" value="OSBP_sf"/>
</dbReference>